<dbReference type="PANTHER" id="PTHR43760">
    <property type="entry name" value="ENDORIBONUCLEASE-RELATED"/>
    <property type="match status" value="1"/>
</dbReference>
<sequence>MSTERTPPPPQGDYVAVVEHGGVIYAAGMTPRRDGVLVSSGTVGATMSADAARTAAGFAASNALAAVRSVLPGGAGLRCLRMTVYVACTPDFTALSAVADGASAALAAELGPGALPARSAVGVSSLPSGAPVEVELTAARCDGR</sequence>
<dbReference type="Proteomes" id="UP000069443">
    <property type="component" value="Unassembled WGS sequence"/>
</dbReference>
<dbReference type="RefSeq" id="WP_062658233.1">
    <property type="nucleotide sequence ID" value="NZ_BCSY01000071.1"/>
</dbReference>
<reference evidence="2" key="2">
    <citation type="submission" date="2016-02" db="EMBL/GenBank/DDBJ databases">
        <title>Draft genome sequence of five rapidly growing Mycobacterium species.</title>
        <authorList>
            <person name="Katahira K."/>
            <person name="Gotou Y."/>
            <person name="Iida K."/>
            <person name="Ogura Y."/>
            <person name="Hayashi T."/>
        </authorList>
    </citation>
    <scope>NUCLEOTIDE SEQUENCE [LARGE SCALE GENOMIC DNA]</scope>
    <source>
        <strain evidence="2">JCM15298</strain>
    </source>
</reference>
<dbReference type="InterPro" id="IPR035959">
    <property type="entry name" value="RutC-like_sf"/>
</dbReference>
<dbReference type="EMBL" id="BCSY01000071">
    <property type="protein sequence ID" value="GAS97333.1"/>
    <property type="molecule type" value="Genomic_DNA"/>
</dbReference>
<dbReference type="AlphaFoldDB" id="A0A100WG00"/>
<dbReference type="InterPro" id="IPR013813">
    <property type="entry name" value="Endoribo_LPSP/chorism_mut-like"/>
</dbReference>
<dbReference type="SUPFAM" id="SSF55298">
    <property type="entry name" value="YjgF-like"/>
    <property type="match status" value="1"/>
</dbReference>
<evidence type="ECO:0000313" key="2">
    <source>
        <dbReference type="Proteomes" id="UP000069443"/>
    </source>
</evidence>
<comment type="caution">
    <text evidence="1">The sequence shown here is derived from an EMBL/GenBank/DDBJ whole genome shotgun (WGS) entry which is preliminary data.</text>
</comment>
<keyword evidence="2" id="KW-1185">Reference proteome</keyword>
<dbReference type="InterPro" id="IPR006175">
    <property type="entry name" value="YjgF/YER057c/UK114"/>
</dbReference>
<dbReference type="PANTHER" id="PTHR43760:SF1">
    <property type="entry name" value="ENDORIBONUCLEASE L-PSP_CHORISMATE MUTASE-LIKE DOMAIN-CONTAINING PROTEIN"/>
    <property type="match status" value="1"/>
</dbReference>
<reference evidence="2" key="1">
    <citation type="journal article" date="2016" name="Genome Announc.">
        <title>Draft Genome Sequences of Five Rapidly Growing Mycobacterium Species, M. thermoresistibile, M. fortuitum subsp. acetamidolyticum, M. canariasense, M. brisbanense, and M. novocastrense.</title>
        <authorList>
            <person name="Katahira K."/>
            <person name="Ogura Y."/>
            <person name="Gotoh Y."/>
            <person name="Hayashi T."/>
        </authorList>
    </citation>
    <scope>NUCLEOTIDE SEQUENCE [LARGE SCALE GENOMIC DNA]</scope>
    <source>
        <strain evidence="2">JCM15298</strain>
    </source>
</reference>
<dbReference type="OrthoDB" id="9806229at2"/>
<protein>
    <submittedName>
        <fullName evidence="1">Endoribonuclease L-PSP</fullName>
    </submittedName>
</protein>
<dbReference type="Gene3D" id="3.30.1330.40">
    <property type="entry name" value="RutC-like"/>
    <property type="match status" value="1"/>
</dbReference>
<name>A0A100WG00_MYCCR</name>
<dbReference type="CDD" id="cd02199">
    <property type="entry name" value="YjgF_YER057c_UK114_like_1"/>
    <property type="match status" value="1"/>
</dbReference>
<evidence type="ECO:0000313" key="1">
    <source>
        <dbReference type="EMBL" id="GAS97333.1"/>
    </source>
</evidence>
<proteinExistence type="predicted"/>
<dbReference type="STRING" id="228230.RMCC_4299"/>
<accession>A0A100WG00</accession>
<gene>
    <name evidence="1" type="ORF">RMCC_4299</name>
</gene>
<organism evidence="1 2">
    <name type="scientific">Mycolicibacterium canariasense</name>
    <name type="common">Mycobacterium canariasense</name>
    <dbReference type="NCBI Taxonomy" id="228230"/>
    <lineage>
        <taxon>Bacteria</taxon>
        <taxon>Bacillati</taxon>
        <taxon>Actinomycetota</taxon>
        <taxon>Actinomycetes</taxon>
        <taxon>Mycobacteriales</taxon>
        <taxon>Mycobacteriaceae</taxon>
        <taxon>Mycolicibacterium</taxon>
    </lineage>
</organism>
<dbReference type="Pfam" id="PF01042">
    <property type="entry name" value="Ribonuc_L-PSP"/>
    <property type="match status" value="1"/>
</dbReference>